<keyword evidence="1" id="KW-0812">Transmembrane</keyword>
<dbReference type="InterPro" id="IPR000086">
    <property type="entry name" value="NUDIX_hydrolase_dom"/>
</dbReference>
<feature type="domain" description="Nudix hydrolase" evidence="2">
    <location>
        <begin position="99"/>
        <end position="252"/>
    </location>
</feature>
<dbReference type="AlphaFoldDB" id="A0A9W7AYL6"/>
<keyword evidence="1" id="KW-1133">Transmembrane helix</keyword>
<dbReference type="InterPro" id="IPR015797">
    <property type="entry name" value="NUDIX_hydrolase-like_dom_sf"/>
</dbReference>
<evidence type="ECO:0000313" key="3">
    <source>
        <dbReference type="EMBL" id="GMH80366.1"/>
    </source>
</evidence>
<name>A0A9W7AYL6_9STRA</name>
<sequence length="252" mass="28277">MPPASNLARYSTRIILEHPKTASHVAVGFLAFAFGSVVTSYIHQFVSSRKRIGDRENAGASREFNDLSFFYGDEKSLTTIERNCSHLPGEFYGQLVRDCIVACVDCVIVRANSVNDSKQCILVERKDEPMKGSWWFPGGRMFKGETFFDAALRKCKEETGLKGNAVQILTCTSTFFPTSSWDVEGIKGTQTMNAVVLVEVADGSEVLLDKTSDRFRWTSTDPEDISTKEEDKYVVSALNHLKAWNNTFKRKD</sequence>
<evidence type="ECO:0000256" key="1">
    <source>
        <dbReference type="SAM" id="Phobius"/>
    </source>
</evidence>
<feature type="transmembrane region" description="Helical" evidence="1">
    <location>
        <begin position="21"/>
        <end position="42"/>
    </location>
</feature>
<comment type="caution">
    <text evidence="3">The sequence shown here is derived from an EMBL/GenBank/DDBJ whole genome shotgun (WGS) entry which is preliminary data.</text>
</comment>
<keyword evidence="4" id="KW-1185">Reference proteome</keyword>
<reference evidence="4" key="1">
    <citation type="journal article" date="2023" name="Commun. Biol.">
        <title>Genome analysis of Parmales, the sister group of diatoms, reveals the evolutionary specialization of diatoms from phago-mixotrophs to photoautotrophs.</title>
        <authorList>
            <person name="Ban H."/>
            <person name="Sato S."/>
            <person name="Yoshikawa S."/>
            <person name="Yamada K."/>
            <person name="Nakamura Y."/>
            <person name="Ichinomiya M."/>
            <person name="Sato N."/>
            <person name="Blanc-Mathieu R."/>
            <person name="Endo H."/>
            <person name="Kuwata A."/>
            <person name="Ogata H."/>
        </authorList>
    </citation>
    <scope>NUCLEOTIDE SEQUENCE [LARGE SCALE GENOMIC DNA]</scope>
    <source>
        <strain evidence="4">NIES 3701</strain>
    </source>
</reference>
<accession>A0A9W7AYL6</accession>
<evidence type="ECO:0000259" key="2">
    <source>
        <dbReference type="PROSITE" id="PS51462"/>
    </source>
</evidence>
<dbReference type="PANTHER" id="PTHR43736:SF1">
    <property type="entry name" value="DIHYDRONEOPTERIN TRIPHOSPHATE DIPHOSPHATASE"/>
    <property type="match status" value="1"/>
</dbReference>
<dbReference type="PANTHER" id="PTHR43736">
    <property type="entry name" value="ADP-RIBOSE PYROPHOSPHATASE"/>
    <property type="match status" value="1"/>
</dbReference>
<dbReference type="EMBL" id="BRXY01000244">
    <property type="protein sequence ID" value="GMH80366.1"/>
    <property type="molecule type" value="Genomic_DNA"/>
</dbReference>
<keyword evidence="1" id="KW-0472">Membrane</keyword>
<evidence type="ECO:0000313" key="4">
    <source>
        <dbReference type="Proteomes" id="UP001165085"/>
    </source>
</evidence>
<dbReference type="PROSITE" id="PS51462">
    <property type="entry name" value="NUDIX"/>
    <property type="match status" value="1"/>
</dbReference>
<dbReference type="SUPFAM" id="SSF55811">
    <property type="entry name" value="Nudix"/>
    <property type="match status" value="1"/>
</dbReference>
<dbReference type="OrthoDB" id="447842at2759"/>
<gene>
    <name evidence="3" type="ORF">TrST_g12904</name>
</gene>
<dbReference type="Pfam" id="PF00293">
    <property type="entry name" value="NUDIX"/>
    <property type="match status" value="1"/>
</dbReference>
<dbReference type="Proteomes" id="UP001165085">
    <property type="component" value="Unassembled WGS sequence"/>
</dbReference>
<dbReference type="Gene3D" id="3.90.79.10">
    <property type="entry name" value="Nucleoside Triphosphate Pyrophosphohydrolase"/>
    <property type="match status" value="1"/>
</dbReference>
<proteinExistence type="predicted"/>
<protein>
    <recommendedName>
        <fullName evidence="2">Nudix hydrolase domain-containing protein</fullName>
    </recommendedName>
</protein>
<organism evidence="3 4">
    <name type="scientific">Triparma strigata</name>
    <dbReference type="NCBI Taxonomy" id="1606541"/>
    <lineage>
        <taxon>Eukaryota</taxon>
        <taxon>Sar</taxon>
        <taxon>Stramenopiles</taxon>
        <taxon>Ochrophyta</taxon>
        <taxon>Bolidophyceae</taxon>
        <taxon>Parmales</taxon>
        <taxon>Triparmaceae</taxon>
        <taxon>Triparma</taxon>
    </lineage>
</organism>